<dbReference type="InterPro" id="IPR000073">
    <property type="entry name" value="AB_hydrolase_1"/>
</dbReference>
<evidence type="ECO:0000259" key="2">
    <source>
        <dbReference type="Pfam" id="PF12697"/>
    </source>
</evidence>
<dbReference type="Proteomes" id="UP001447188">
    <property type="component" value="Unassembled WGS sequence"/>
</dbReference>
<evidence type="ECO:0000313" key="3">
    <source>
        <dbReference type="EMBL" id="KAL0637528.1"/>
    </source>
</evidence>
<keyword evidence="1" id="KW-0472">Membrane</keyword>
<comment type="caution">
    <text evidence="3">The sequence shown here is derived from an EMBL/GenBank/DDBJ whole genome shotgun (WGS) entry which is preliminary data.</text>
</comment>
<dbReference type="Gene3D" id="3.40.50.1820">
    <property type="entry name" value="alpha/beta hydrolase"/>
    <property type="match status" value="1"/>
</dbReference>
<dbReference type="Pfam" id="PF12697">
    <property type="entry name" value="Abhydrolase_6"/>
    <property type="match status" value="1"/>
</dbReference>
<accession>A0ABR3GNL8</accession>
<keyword evidence="1" id="KW-1133">Transmembrane helix</keyword>
<dbReference type="SUPFAM" id="SSF53474">
    <property type="entry name" value="alpha/beta-Hydrolases"/>
    <property type="match status" value="1"/>
</dbReference>
<evidence type="ECO:0000313" key="4">
    <source>
        <dbReference type="Proteomes" id="UP001447188"/>
    </source>
</evidence>
<dbReference type="PANTHER" id="PTHR12277">
    <property type="entry name" value="ALPHA/BETA HYDROLASE DOMAIN-CONTAINING PROTEIN"/>
    <property type="match status" value="1"/>
</dbReference>
<feature type="domain" description="AB hydrolase-1" evidence="2">
    <location>
        <begin position="124"/>
        <end position="276"/>
    </location>
</feature>
<organism evidence="3 4">
    <name type="scientific">Discina gigas</name>
    <dbReference type="NCBI Taxonomy" id="1032678"/>
    <lineage>
        <taxon>Eukaryota</taxon>
        <taxon>Fungi</taxon>
        <taxon>Dikarya</taxon>
        <taxon>Ascomycota</taxon>
        <taxon>Pezizomycotina</taxon>
        <taxon>Pezizomycetes</taxon>
        <taxon>Pezizales</taxon>
        <taxon>Discinaceae</taxon>
        <taxon>Discina</taxon>
    </lineage>
</organism>
<keyword evidence="1" id="KW-0812">Transmembrane</keyword>
<evidence type="ECO:0000256" key="1">
    <source>
        <dbReference type="SAM" id="Phobius"/>
    </source>
</evidence>
<name>A0ABR3GNL8_9PEZI</name>
<keyword evidence="4" id="KW-1185">Reference proteome</keyword>
<feature type="transmembrane region" description="Helical" evidence="1">
    <location>
        <begin position="9"/>
        <end position="31"/>
    </location>
</feature>
<dbReference type="PANTHER" id="PTHR12277:SF81">
    <property type="entry name" value="PROTEIN ABHD13"/>
    <property type="match status" value="1"/>
</dbReference>
<sequence length="390" mass="42997">MNPVLKKAYWALAGMGALYFVSLGFLMNPWVQNNALYMHKLQTTWRKDLTKPEQFGFAKNQVTPFYLSTSDGERIFAWHVLPLGLYKAHRDELVKQEDGLKSDVLFDSENIKLLMSDPEARLIIHFHGNAGTLGSGWRPTYLRSLSAADSSKIHILGIDYRGYGLSTGTPSEEGLIADGLAAVDWAINIVGLSPSRIALVGQSLGTGVAIGVAERLATNPLNPIELGAVITIAAFSNIKELVVTYAIGGVIPILSPLRPYPFLQSLFGKYIYENWRSDERVISLVKASKKLNLILLHAYNDFDIPWSHCDALFYAAANATLSDGDEPLKYLEVARLKERTDFGVESYRQAWPEARSKGNSIEQWIVTWGGHNQVVTSAGTSVIVAKALGL</sequence>
<reference evidence="3 4" key="1">
    <citation type="submission" date="2024-02" db="EMBL/GenBank/DDBJ databases">
        <title>Discinaceae phylogenomics.</title>
        <authorList>
            <person name="Dirks A.C."/>
            <person name="James T.Y."/>
        </authorList>
    </citation>
    <scope>NUCLEOTIDE SEQUENCE [LARGE SCALE GENOMIC DNA]</scope>
    <source>
        <strain evidence="3 4">ACD0624</strain>
    </source>
</reference>
<dbReference type="InterPro" id="IPR029058">
    <property type="entry name" value="AB_hydrolase_fold"/>
</dbReference>
<protein>
    <recommendedName>
        <fullName evidence="2">AB hydrolase-1 domain-containing protein</fullName>
    </recommendedName>
</protein>
<gene>
    <name evidence="3" type="ORF">Q9L58_003417</name>
</gene>
<proteinExistence type="predicted"/>
<dbReference type="EMBL" id="JBBBZM010000033">
    <property type="protein sequence ID" value="KAL0637528.1"/>
    <property type="molecule type" value="Genomic_DNA"/>
</dbReference>